<feature type="region of interest" description="Disordered" evidence="1">
    <location>
        <begin position="56"/>
        <end position="122"/>
    </location>
</feature>
<dbReference type="EMBL" id="CM016762">
    <property type="protein sequence ID" value="TMS34219.1"/>
    <property type="molecule type" value="Genomic_DNA"/>
</dbReference>
<keyword evidence="3" id="KW-1185">Reference proteome</keyword>
<dbReference type="AlphaFoldDB" id="A0A4U8UNH2"/>
<name>A0A4U8UNH2_STECR</name>
<protein>
    <submittedName>
        <fullName evidence="2">Uncharacterized protein</fullName>
    </submittedName>
</protein>
<reference evidence="2 3" key="2">
    <citation type="journal article" date="2019" name="G3 (Bethesda)">
        <title>Hybrid Assembly of the Genome of the Entomopathogenic Nematode Steinernema carpocapsae Identifies the X-Chromosome.</title>
        <authorList>
            <person name="Serra L."/>
            <person name="Macchietto M."/>
            <person name="Macias-Munoz A."/>
            <person name="McGill C.J."/>
            <person name="Rodriguez I.M."/>
            <person name="Rodriguez B."/>
            <person name="Murad R."/>
            <person name="Mortazavi A."/>
        </authorList>
    </citation>
    <scope>NUCLEOTIDE SEQUENCE [LARGE SCALE GENOMIC DNA]</scope>
    <source>
        <strain evidence="2 3">ALL</strain>
    </source>
</reference>
<gene>
    <name evidence="2" type="ORF">L596_001853</name>
</gene>
<feature type="region of interest" description="Disordered" evidence="1">
    <location>
        <begin position="1"/>
        <end position="37"/>
    </location>
</feature>
<comment type="caution">
    <text evidence="2">The sequence shown here is derived from an EMBL/GenBank/DDBJ whole genome shotgun (WGS) entry which is preliminary data.</text>
</comment>
<evidence type="ECO:0000256" key="1">
    <source>
        <dbReference type="SAM" id="MobiDB-lite"/>
    </source>
</evidence>
<organism evidence="2 3">
    <name type="scientific">Steinernema carpocapsae</name>
    <name type="common">Entomopathogenic nematode</name>
    <dbReference type="NCBI Taxonomy" id="34508"/>
    <lineage>
        <taxon>Eukaryota</taxon>
        <taxon>Metazoa</taxon>
        <taxon>Ecdysozoa</taxon>
        <taxon>Nematoda</taxon>
        <taxon>Chromadorea</taxon>
        <taxon>Rhabditida</taxon>
        <taxon>Tylenchina</taxon>
        <taxon>Panagrolaimomorpha</taxon>
        <taxon>Strongyloidoidea</taxon>
        <taxon>Steinernematidae</taxon>
        <taxon>Steinernema</taxon>
    </lineage>
</organism>
<evidence type="ECO:0000313" key="2">
    <source>
        <dbReference type="EMBL" id="TMS34219.1"/>
    </source>
</evidence>
<dbReference type="EMBL" id="AZBU02000001">
    <property type="protein sequence ID" value="TMS34219.1"/>
    <property type="molecule type" value="Genomic_DNA"/>
</dbReference>
<dbReference type="Proteomes" id="UP000298663">
    <property type="component" value="Chromosome X"/>
</dbReference>
<proteinExistence type="predicted"/>
<evidence type="ECO:0000313" key="3">
    <source>
        <dbReference type="Proteomes" id="UP000298663"/>
    </source>
</evidence>
<accession>A0A4U8UNH2</accession>
<feature type="compositionally biased region" description="Basic and acidic residues" evidence="1">
    <location>
        <begin position="56"/>
        <end position="89"/>
    </location>
</feature>
<reference evidence="2 3" key="1">
    <citation type="journal article" date="2015" name="Genome Biol.">
        <title>Comparative genomics of Steinernema reveals deeply conserved gene regulatory networks.</title>
        <authorList>
            <person name="Dillman A.R."/>
            <person name="Macchietto M."/>
            <person name="Porter C.F."/>
            <person name="Rogers A."/>
            <person name="Williams B."/>
            <person name="Antoshechkin I."/>
            <person name="Lee M.M."/>
            <person name="Goodwin Z."/>
            <person name="Lu X."/>
            <person name="Lewis E.E."/>
            <person name="Goodrich-Blair H."/>
            <person name="Stock S.P."/>
            <person name="Adams B.J."/>
            <person name="Sternberg P.W."/>
            <person name="Mortazavi A."/>
        </authorList>
    </citation>
    <scope>NUCLEOTIDE SEQUENCE [LARGE SCALE GENOMIC DNA]</scope>
    <source>
        <strain evidence="2 3">ALL</strain>
    </source>
</reference>
<sequence>MSENKQESGDHLTSNDHGDTIEDAEAANREVEESEDSKIARLLESLSKSLDNLELKNKQHISKMREFEERRSEREAEQAERDARWAELRRRLRVEGSSTSSDVDNIGLESSRREEELPEDPH</sequence>
<feature type="compositionally biased region" description="Basic and acidic residues" evidence="1">
    <location>
        <begin position="110"/>
        <end position="122"/>
    </location>
</feature>